<dbReference type="GO" id="GO:0140359">
    <property type="term" value="F:ABC-type transporter activity"/>
    <property type="evidence" value="ECO:0007669"/>
    <property type="project" value="InterPro"/>
</dbReference>
<dbReference type="GO" id="GO:0005886">
    <property type="term" value="C:plasma membrane"/>
    <property type="evidence" value="ECO:0007669"/>
    <property type="project" value="UniProtKB-SubCell"/>
</dbReference>
<dbReference type="RefSeq" id="WP_268186622.1">
    <property type="nucleotide sequence ID" value="NZ_CP113361.1"/>
</dbReference>
<reference evidence="2" key="1">
    <citation type="submission" date="2022-11" db="EMBL/GenBank/DDBJ databases">
        <title>Complete genome sequence of Methanogenium organophilum DSM 3596.</title>
        <authorList>
            <person name="Chen S.-C."/>
            <person name="Lai S.-J."/>
            <person name="You Y.-T."/>
        </authorList>
    </citation>
    <scope>NUCLEOTIDE SEQUENCE</scope>
    <source>
        <strain evidence="2">DSM 3596</strain>
    </source>
</reference>
<dbReference type="EMBL" id="CP113361">
    <property type="protein sequence ID" value="WAI01395.1"/>
    <property type="molecule type" value="Genomic_DNA"/>
</dbReference>
<dbReference type="GeneID" id="76833543"/>
<dbReference type="AlphaFoldDB" id="A0A9X9S4N0"/>
<keyword evidence="1" id="KW-0812">Transmembrane</keyword>
<dbReference type="PANTHER" id="PTHR43471">
    <property type="entry name" value="ABC TRANSPORTER PERMEASE"/>
    <property type="match status" value="1"/>
</dbReference>
<accession>A0A9X9S4N0</accession>
<feature type="transmembrane region" description="Helical" evidence="1">
    <location>
        <begin position="72"/>
        <end position="94"/>
    </location>
</feature>
<proteinExistence type="predicted"/>
<evidence type="ECO:0000313" key="3">
    <source>
        <dbReference type="Proteomes" id="UP001163096"/>
    </source>
</evidence>
<protein>
    <submittedName>
        <fullName evidence="2">ABC transporter permease subunit</fullName>
    </submittedName>
</protein>
<feature type="transmembrane region" description="Helical" evidence="1">
    <location>
        <begin position="122"/>
        <end position="149"/>
    </location>
</feature>
<dbReference type="Pfam" id="PF12679">
    <property type="entry name" value="ABC2_membrane_2"/>
    <property type="match status" value="1"/>
</dbReference>
<evidence type="ECO:0000256" key="1">
    <source>
        <dbReference type="SAM" id="Phobius"/>
    </source>
</evidence>
<dbReference type="PANTHER" id="PTHR43471:SF14">
    <property type="entry name" value="ABC-2 TYPE TRANSPORT SYSTEM PERMEASE PROTEIN"/>
    <property type="match status" value="1"/>
</dbReference>
<feature type="transmembrane region" description="Helical" evidence="1">
    <location>
        <begin position="311"/>
        <end position="329"/>
    </location>
</feature>
<feature type="transmembrane region" description="Helical" evidence="1">
    <location>
        <begin position="155"/>
        <end position="178"/>
    </location>
</feature>
<keyword evidence="1" id="KW-0472">Membrane</keyword>
<gene>
    <name evidence="2" type="ORF">OU421_00535</name>
</gene>
<organism evidence="2 3">
    <name type="scientific">Methanogenium organophilum</name>
    <dbReference type="NCBI Taxonomy" id="2199"/>
    <lineage>
        <taxon>Archaea</taxon>
        <taxon>Methanobacteriati</taxon>
        <taxon>Methanobacteriota</taxon>
        <taxon>Stenosarchaea group</taxon>
        <taxon>Methanomicrobia</taxon>
        <taxon>Methanomicrobiales</taxon>
        <taxon>Methanomicrobiaceae</taxon>
        <taxon>Methanogenium</taxon>
    </lineage>
</organism>
<keyword evidence="3" id="KW-1185">Reference proteome</keyword>
<dbReference type="Proteomes" id="UP001163096">
    <property type="component" value="Chromosome"/>
</dbReference>
<keyword evidence="1" id="KW-1133">Transmembrane helix</keyword>
<dbReference type="KEGG" id="mou:OU421_00535"/>
<feature type="transmembrane region" description="Helical" evidence="1">
    <location>
        <begin position="190"/>
        <end position="211"/>
    </location>
</feature>
<name>A0A9X9S4N0_METOG</name>
<evidence type="ECO:0000313" key="2">
    <source>
        <dbReference type="EMBL" id="WAI01395.1"/>
    </source>
</evidence>
<sequence length="335" mass="36980">MNLSRLSTISKKEFSDHIGSKRLIFILALFCLFLSVKAANGVVKYNELLEAYGAGYSHIIFLPSPVEVFSGIVTGIGTEGLGIIIGLALGFDLISGERERRTLKTILSQPVYRDELINGKAIGGVATLTVISVTGFIFVIAVMLILGIVPNLDELLGIGIIWIITLLFMITSFSLALMTSVITKTSSASLILSLAIIFLILFVLPFGLAALTNHILLGQPPVPSSQSFNSGSEMYEFQEKNNEYQNKKRAINDFFHSISIKQIYDDITLPIIAPSTYQARKDFGKSTDPDSPEEREKPGFWSLIDDQLGKVVVFILWPVIFFGIAYVRFMKADLR</sequence>